<sequence>MDALDSSKGSYAWKSLLKGRDVLRKGLRWQIGTGNAVNLWSDPWLPSTDQPQIQSPVSHEFANAQVCSIINPVTQCWDANLLNLLFLPHEVLLIQSIPLSQRPVEDKFVWPFNQSGGYNVKSGYKFLSQEVEALDFRAQDVGQDVWMKTNLVKRKVLMDDLCDHFHHDPEDVLHALWQYPHLDPVWNSNPCWNFWAASQFSRFVDLVQFVIKENMSFELFAQVTWTIWHRRNLLRTSTRKFPVEHILPEALGAFSAFIRAIPPKATRLCDN</sequence>
<organism evidence="1 2">
    <name type="scientific">Quercus rubra</name>
    <name type="common">Northern red oak</name>
    <name type="synonym">Quercus borealis</name>
    <dbReference type="NCBI Taxonomy" id="3512"/>
    <lineage>
        <taxon>Eukaryota</taxon>
        <taxon>Viridiplantae</taxon>
        <taxon>Streptophyta</taxon>
        <taxon>Embryophyta</taxon>
        <taxon>Tracheophyta</taxon>
        <taxon>Spermatophyta</taxon>
        <taxon>Magnoliopsida</taxon>
        <taxon>eudicotyledons</taxon>
        <taxon>Gunneridae</taxon>
        <taxon>Pentapetalae</taxon>
        <taxon>rosids</taxon>
        <taxon>fabids</taxon>
        <taxon>Fagales</taxon>
        <taxon>Fagaceae</taxon>
        <taxon>Quercus</taxon>
    </lineage>
</organism>
<proteinExistence type="predicted"/>
<evidence type="ECO:0000313" key="2">
    <source>
        <dbReference type="Proteomes" id="UP001324115"/>
    </source>
</evidence>
<protein>
    <submittedName>
        <fullName evidence="1">Uncharacterized protein</fullName>
    </submittedName>
</protein>
<comment type="caution">
    <text evidence="1">The sequence shown here is derived from an EMBL/GenBank/DDBJ whole genome shotgun (WGS) entry which is preliminary data.</text>
</comment>
<gene>
    <name evidence="1" type="ORF">RGQ29_019157</name>
</gene>
<dbReference type="AlphaFoldDB" id="A0AAN7F7M2"/>
<dbReference type="Proteomes" id="UP001324115">
    <property type="component" value="Unassembled WGS sequence"/>
</dbReference>
<evidence type="ECO:0000313" key="1">
    <source>
        <dbReference type="EMBL" id="KAK4588058.1"/>
    </source>
</evidence>
<name>A0AAN7F7M2_QUERU</name>
<dbReference type="EMBL" id="JAXUIC010000005">
    <property type="protein sequence ID" value="KAK4588058.1"/>
    <property type="molecule type" value="Genomic_DNA"/>
</dbReference>
<accession>A0AAN7F7M2</accession>
<reference evidence="1 2" key="1">
    <citation type="journal article" date="2023" name="G3 (Bethesda)">
        <title>A haplotype-resolved chromosome-scale genome for Quercus rubra L. provides insights into the genetics of adaptive traits for red oak species.</title>
        <authorList>
            <person name="Kapoor B."/>
            <person name="Jenkins J."/>
            <person name="Schmutz J."/>
            <person name="Zhebentyayeva T."/>
            <person name="Kuelheim C."/>
            <person name="Coggeshall M."/>
            <person name="Heim C."/>
            <person name="Lasky J.R."/>
            <person name="Leites L."/>
            <person name="Islam-Faridi N."/>
            <person name="Romero-Severson J."/>
            <person name="DeLeo V.L."/>
            <person name="Lucas S.M."/>
            <person name="Lazic D."/>
            <person name="Gailing O."/>
            <person name="Carlson J."/>
            <person name="Staton M."/>
        </authorList>
    </citation>
    <scope>NUCLEOTIDE SEQUENCE [LARGE SCALE GENOMIC DNA]</scope>
    <source>
        <strain evidence="1">Pseudo-F2</strain>
    </source>
</reference>
<keyword evidence="2" id="KW-1185">Reference proteome</keyword>